<accession>A0A481YSC7</accession>
<proteinExistence type="predicted"/>
<dbReference type="EMBL" id="MK500320">
    <property type="protein sequence ID" value="QBK85364.1"/>
    <property type="molecule type" value="Genomic_DNA"/>
</dbReference>
<evidence type="ECO:0000313" key="1">
    <source>
        <dbReference type="EMBL" id="QBK85364.1"/>
    </source>
</evidence>
<organism evidence="1">
    <name type="scientific">Iridovirus LCIVAC01</name>
    <dbReference type="NCBI Taxonomy" id="2506607"/>
    <lineage>
        <taxon>Viruses</taxon>
        <taxon>Varidnaviria</taxon>
        <taxon>Bamfordvirae</taxon>
        <taxon>Nucleocytoviricota</taxon>
        <taxon>Megaviricetes</taxon>
        <taxon>Pimascovirales</taxon>
        <taxon>Pimascovirales incertae sedis</taxon>
        <taxon>Iridoviridae</taxon>
    </lineage>
</organism>
<sequence length="174" mass="20443">MSSYGHVLDPDYNPTYSQIRKSNPKNKIYDMFVEYFDNPFMTKIEDTSEGSLYFSKIYSLLSRDYRYLVAFVPRNQSKPGTQRVLSQLNWFSFQTRTLPDNYTIDTQNYGIKQGFPMNDRIYILKRTEDYATYASKVLPIKIKLLSGKKEKYEYGERGTLAAALETYNTIITFK</sequence>
<protein>
    <submittedName>
        <fullName evidence="1">Uncharacterized protein</fullName>
    </submittedName>
</protein>
<gene>
    <name evidence="1" type="ORF">LCIVAC01_01730</name>
</gene>
<name>A0A481YSC7_9VIRU</name>
<reference evidence="1" key="1">
    <citation type="journal article" date="2019" name="MBio">
        <title>Virus Genomes from Deep Sea Sediments Expand the Ocean Megavirome and Support Independent Origins of Viral Gigantism.</title>
        <authorList>
            <person name="Backstrom D."/>
            <person name="Yutin N."/>
            <person name="Jorgensen S.L."/>
            <person name="Dharamshi J."/>
            <person name="Homa F."/>
            <person name="Zaremba-Niedwiedzka K."/>
            <person name="Spang A."/>
            <person name="Wolf Y.I."/>
            <person name="Koonin E.V."/>
            <person name="Ettema T.J."/>
        </authorList>
    </citation>
    <scope>NUCLEOTIDE SEQUENCE</scope>
</reference>